<evidence type="ECO:0000313" key="1">
    <source>
        <dbReference type="EMBL" id="VDI04530.1"/>
    </source>
</evidence>
<dbReference type="Proteomes" id="UP000596742">
    <property type="component" value="Unassembled WGS sequence"/>
</dbReference>
<sequence>MPRLPIIIGGNCTLFCNTTRIRVAETKVTWMKNSDVIVHHGLVFYPSKYTAFSSVDGCSVTIINAGAEDFNVSYTCISDVFSYESVLELNDTNYIVLPDEKNTAVKRYLRENIWVNISWQHIYPIPKCELLNNVKDLNIQHLHLNKKIHVIRSAYTKQEQYKVFNN</sequence>
<protein>
    <recommendedName>
        <fullName evidence="3">Ig-like domain-containing protein</fullName>
    </recommendedName>
</protein>
<name>A0A8B6CFJ0_MYTGA</name>
<proteinExistence type="predicted"/>
<accession>A0A8B6CFJ0</accession>
<dbReference type="InterPro" id="IPR036179">
    <property type="entry name" value="Ig-like_dom_sf"/>
</dbReference>
<dbReference type="OrthoDB" id="6121342at2759"/>
<reference evidence="1" key="1">
    <citation type="submission" date="2018-11" db="EMBL/GenBank/DDBJ databases">
        <authorList>
            <person name="Alioto T."/>
            <person name="Alioto T."/>
        </authorList>
    </citation>
    <scope>NUCLEOTIDE SEQUENCE</scope>
</reference>
<organism evidence="1 2">
    <name type="scientific">Mytilus galloprovincialis</name>
    <name type="common">Mediterranean mussel</name>
    <dbReference type="NCBI Taxonomy" id="29158"/>
    <lineage>
        <taxon>Eukaryota</taxon>
        <taxon>Metazoa</taxon>
        <taxon>Spiralia</taxon>
        <taxon>Lophotrochozoa</taxon>
        <taxon>Mollusca</taxon>
        <taxon>Bivalvia</taxon>
        <taxon>Autobranchia</taxon>
        <taxon>Pteriomorphia</taxon>
        <taxon>Mytilida</taxon>
        <taxon>Mytiloidea</taxon>
        <taxon>Mytilidae</taxon>
        <taxon>Mytilinae</taxon>
        <taxon>Mytilus</taxon>
    </lineage>
</organism>
<dbReference type="EMBL" id="UYJE01001728">
    <property type="protein sequence ID" value="VDI04530.1"/>
    <property type="molecule type" value="Genomic_DNA"/>
</dbReference>
<keyword evidence="2" id="KW-1185">Reference proteome</keyword>
<evidence type="ECO:0008006" key="3">
    <source>
        <dbReference type="Google" id="ProtNLM"/>
    </source>
</evidence>
<dbReference type="SUPFAM" id="SSF48726">
    <property type="entry name" value="Immunoglobulin"/>
    <property type="match status" value="1"/>
</dbReference>
<evidence type="ECO:0000313" key="2">
    <source>
        <dbReference type="Proteomes" id="UP000596742"/>
    </source>
</evidence>
<comment type="caution">
    <text evidence="1">The sequence shown here is derived from an EMBL/GenBank/DDBJ whole genome shotgun (WGS) entry which is preliminary data.</text>
</comment>
<gene>
    <name evidence="1" type="ORF">MGAL_10B072857</name>
</gene>
<dbReference type="AlphaFoldDB" id="A0A8B6CFJ0"/>